<evidence type="ECO:0000313" key="3">
    <source>
        <dbReference type="WBParaSite" id="scaffold9158_cov274.g13685"/>
    </source>
</evidence>
<dbReference type="WBParaSite" id="scaffold9158_cov274.g13685">
    <property type="protein sequence ID" value="scaffold9158_cov274.g13685"/>
    <property type="gene ID" value="scaffold9158_cov274.g13685"/>
</dbReference>
<accession>A0A915ND95</accession>
<dbReference type="AlphaFoldDB" id="A0A915ND95"/>
<dbReference type="GO" id="GO:0005730">
    <property type="term" value="C:nucleolus"/>
    <property type="evidence" value="ECO:0007669"/>
    <property type="project" value="TreeGrafter"/>
</dbReference>
<dbReference type="InterPro" id="IPR039844">
    <property type="entry name" value="URB1"/>
</dbReference>
<dbReference type="InterPro" id="IPR032436">
    <property type="entry name" value="URB1_C"/>
</dbReference>
<name>A0A915ND95_MELJA</name>
<dbReference type="PANTHER" id="PTHR13500">
    <property type="entry name" value="NUCLEOLAR PRERIBOSOMAL-ASSOCIATED PROTEIN 1"/>
    <property type="match status" value="1"/>
</dbReference>
<dbReference type="GO" id="GO:0000463">
    <property type="term" value="P:maturation of LSU-rRNA from tricistronic rRNA transcript (SSU-rRNA, 5.8S rRNA, LSU-rRNA)"/>
    <property type="evidence" value="ECO:0007669"/>
    <property type="project" value="TreeGrafter"/>
</dbReference>
<evidence type="ECO:0000313" key="2">
    <source>
        <dbReference type="Proteomes" id="UP000887561"/>
    </source>
</evidence>
<feature type="domain" description="URB1 C-terminal" evidence="1">
    <location>
        <begin position="194"/>
        <end position="311"/>
    </location>
</feature>
<evidence type="ECO:0000259" key="1">
    <source>
        <dbReference type="Pfam" id="PF16201"/>
    </source>
</evidence>
<dbReference type="Proteomes" id="UP000887561">
    <property type="component" value="Unplaced"/>
</dbReference>
<dbReference type="PANTHER" id="PTHR13500:SF0">
    <property type="entry name" value="NUCLEOLAR PRE-RIBOSOMAL-ASSOCIATED PROTEIN 1"/>
    <property type="match status" value="1"/>
</dbReference>
<sequence length="354" mass="42375">MVNKRKFTEVQSTFSINERFNSFKKPRTDSFKKSNFIDQFNQFCSTLCSNEDIDINFFKRLYDFFQKNIYNSKFISQIGPLCDIKFVTNLLMLLENKLNVNLSLISPLVFGKSSKKYYNDLIVYGNILHKKLTPEQVLEYFDQKVMWDTLTKMTRFHHKKTKRNRRVIKADEKCYDPRFVLRSLLQIVKMDLKFFARYSKIALTPTNPLYSPLTSFFIQKPFMDLESIPEFSKLFFSSSSENCREERRWMLRLIDDSFLDFNDYQILGKVYAIESFMGIFCTPMGDLWNKLILLKIFRSYVELQAKDLFTRLDFDTWLTKAIYHPRTTIKEKLELTIIFNELINHLKKDNELIK</sequence>
<dbReference type="GO" id="GO:0000466">
    <property type="term" value="P:maturation of 5.8S rRNA from tricistronic rRNA transcript (SSU-rRNA, 5.8S rRNA, LSU-rRNA)"/>
    <property type="evidence" value="ECO:0007669"/>
    <property type="project" value="TreeGrafter"/>
</dbReference>
<protein>
    <submittedName>
        <fullName evidence="3">Nucleolar pre-ribosomal-associated protein 1 C-terminal domain-containing protein</fullName>
    </submittedName>
</protein>
<proteinExistence type="predicted"/>
<organism evidence="2 3">
    <name type="scientific">Meloidogyne javanica</name>
    <name type="common">Root-knot nematode worm</name>
    <dbReference type="NCBI Taxonomy" id="6303"/>
    <lineage>
        <taxon>Eukaryota</taxon>
        <taxon>Metazoa</taxon>
        <taxon>Ecdysozoa</taxon>
        <taxon>Nematoda</taxon>
        <taxon>Chromadorea</taxon>
        <taxon>Rhabditida</taxon>
        <taxon>Tylenchina</taxon>
        <taxon>Tylenchomorpha</taxon>
        <taxon>Tylenchoidea</taxon>
        <taxon>Meloidogynidae</taxon>
        <taxon>Meloidogyninae</taxon>
        <taxon>Meloidogyne</taxon>
        <taxon>Meloidogyne incognita group</taxon>
    </lineage>
</organism>
<keyword evidence="2" id="KW-1185">Reference proteome</keyword>
<reference evidence="3" key="1">
    <citation type="submission" date="2022-11" db="UniProtKB">
        <authorList>
            <consortium name="WormBaseParasite"/>
        </authorList>
    </citation>
    <scope>IDENTIFICATION</scope>
</reference>
<dbReference type="Pfam" id="PF16201">
    <property type="entry name" value="NopRA1"/>
    <property type="match status" value="1"/>
</dbReference>